<dbReference type="InterPro" id="IPR002762">
    <property type="entry name" value="CbiX-like"/>
</dbReference>
<dbReference type="Proteomes" id="UP001418222">
    <property type="component" value="Unassembled WGS sequence"/>
</dbReference>
<sequence length="204" mass="23211">MHSVTATSQVSLTREYIRNPPRLISSNYSMHQRLQRSSSSPIKSSLSVRNEEFGEREPTIRVKDGVVIVDHGSRRKESNLMLNDFVTMFRNRTDYQIVEPAHMELAEPTIQDAFRRCVQQGVSRVIVSPFFLLPGRHWHRDIPELVAEAAREHPGISYIISAPLGLHELMVDVMSERMKHCLSHVVGTADECVMCAGTGRCHLY</sequence>
<organism evidence="4 5">
    <name type="scientific">Platanthera zijinensis</name>
    <dbReference type="NCBI Taxonomy" id="2320716"/>
    <lineage>
        <taxon>Eukaryota</taxon>
        <taxon>Viridiplantae</taxon>
        <taxon>Streptophyta</taxon>
        <taxon>Embryophyta</taxon>
        <taxon>Tracheophyta</taxon>
        <taxon>Spermatophyta</taxon>
        <taxon>Magnoliopsida</taxon>
        <taxon>Liliopsida</taxon>
        <taxon>Asparagales</taxon>
        <taxon>Orchidaceae</taxon>
        <taxon>Orchidoideae</taxon>
        <taxon>Orchideae</taxon>
        <taxon>Orchidinae</taxon>
        <taxon>Platanthera</taxon>
    </lineage>
</organism>
<dbReference type="Pfam" id="PF01903">
    <property type="entry name" value="CbiX"/>
    <property type="match status" value="1"/>
</dbReference>
<keyword evidence="2" id="KW-0456">Lyase</keyword>
<dbReference type="GO" id="GO:0016829">
    <property type="term" value="F:lyase activity"/>
    <property type="evidence" value="ECO:0007669"/>
    <property type="project" value="UniProtKB-KW"/>
</dbReference>
<name>A0AAP0C3M3_9ASPA</name>
<feature type="region of interest" description="Disordered" evidence="3">
    <location>
        <begin position="27"/>
        <end position="50"/>
    </location>
</feature>
<evidence type="ECO:0000313" key="4">
    <source>
        <dbReference type="EMBL" id="KAK8957349.1"/>
    </source>
</evidence>
<proteinExistence type="predicted"/>
<dbReference type="PANTHER" id="PTHR33542">
    <property type="entry name" value="SIROHYDROCHLORIN FERROCHELATASE, CHLOROPLASTIC"/>
    <property type="match status" value="1"/>
</dbReference>
<comment type="caution">
    <text evidence="4">The sequence shown here is derived from an EMBL/GenBank/DDBJ whole genome shotgun (WGS) entry which is preliminary data.</text>
</comment>
<evidence type="ECO:0000256" key="2">
    <source>
        <dbReference type="ARBA" id="ARBA00023239"/>
    </source>
</evidence>
<dbReference type="Gene3D" id="3.40.50.1400">
    <property type="match status" value="1"/>
</dbReference>
<dbReference type="PANTHER" id="PTHR33542:SF3">
    <property type="entry name" value="SIROHYDROCHLORIN FERROCHELATASE, CHLOROPLASTIC"/>
    <property type="match status" value="1"/>
</dbReference>
<dbReference type="GO" id="GO:0046872">
    <property type="term" value="F:metal ion binding"/>
    <property type="evidence" value="ECO:0007669"/>
    <property type="project" value="UniProtKB-KW"/>
</dbReference>
<feature type="compositionally biased region" description="Polar residues" evidence="3">
    <location>
        <begin position="27"/>
        <end position="36"/>
    </location>
</feature>
<evidence type="ECO:0000256" key="1">
    <source>
        <dbReference type="ARBA" id="ARBA00022723"/>
    </source>
</evidence>
<dbReference type="SUPFAM" id="SSF53800">
    <property type="entry name" value="Chelatase"/>
    <property type="match status" value="1"/>
</dbReference>
<dbReference type="InterPro" id="IPR050963">
    <property type="entry name" value="Sirohydro_Cobaltochel/CbiX"/>
</dbReference>
<dbReference type="EMBL" id="JBBWWQ010000001">
    <property type="protein sequence ID" value="KAK8957349.1"/>
    <property type="molecule type" value="Genomic_DNA"/>
</dbReference>
<dbReference type="CDD" id="cd03416">
    <property type="entry name" value="CbiX_SirB_N"/>
    <property type="match status" value="1"/>
</dbReference>
<protein>
    <recommendedName>
        <fullName evidence="6">Sirohydrochlorin ferrochelatase</fullName>
    </recommendedName>
</protein>
<gene>
    <name evidence="4" type="ORF">KSP39_PZI001473</name>
</gene>
<keyword evidence="5" id="KW-1185">Reference proteome</keyword>
<feature type="compositionally biased region" description="Low complexity" evidence="3">
    <location>
        <begin position="37"/>
        <end position="47"/>
    </location>
</feature>
<reference evidence="4 5" key="1">
    <citation type="journal article" date="2022" name="Nat. Plants">
        <title>Genomes of leafy and leafless Platanthera orchids illuminate the evolution of mycoheterotrophy.</title>
        <authorList>
            <person name="Li M.H."/>
            <person name="Liu K.W."/>
            <person name="Li Z."/>
            <person name="Lu H.C."/>
            <person name="Ye Q.L."/>
            <person name="Zhang D."/>
            <person name="Wang J.Y."/>
            <person name="Li Y.F."/>
            <person name="Zhong Z.M."/>
            <person name="Liu X."/>
            <person name="Yu X."/>
            <person name="Liu D.K."/>
            <person name="Tu X.D."/>
            <person name="Liu B."/>
            <person name="Hao Y."/>
            <person name="Liao X.Y."/>
            <person name="Jiang Y.T."/>
            <person name="Sun W.H."/>
            <person name="Chen J."/>
            <person name="Chen Y.Q."/>
            <person name="Ai Y."/>
            <person name="Zhai J.W."/>
            <person name="Wu S.S."/>
            <person name="Zhou Z."/>
            <person name="Hsiao Y.Y."/>
            <person name="Wu W.L."/>
            <person name="Chen Y.Y."/>
            <person name="Lin Y.F."/>
            <person name="Hsu J.L."/>
            <person name="Li C.Y."/>
            <person name="Wang Z.W."/>
            <person name="Zhao X."/>
            <person name="Zhong W.Y."/>
            <person name="Ma X.K."/>
            <person name="Ma L."/>
            <person name="Huang J."/>
            <person name="Chen G.Z."/>
            <person name="Huang M.Z."/>
            <person name="Huang L."/>
            <person name="Peng D.H."/>
            <person name="Luo Y.B."/>
            <person name="Zou S.Q."/>
            <person name="Chen S.P."/>
            <person name="Lan S."/>
            <person name="Tsai W.C."/>
            <person name="Van de Peer Y."/>
            <person name="Liu Z.J."/>
        </authorList>
    </citation>
    <scope>NUCLEOTIDE SEQUENCE [LARGE SCALE GENOMIC DNA]</scope>
    <source>
        <strain evidence="4">Lor287</strain>
    </source>
</reference>
<evidence type="ECO:0008006" key="6">
    <source>
        <dbReference type="Google" id="ProtNLM"/>
    </source>
</evidence>
<accession>A0AAP0C3M3</accession>
<keyword evidence="1" id="KW-0479">Metal-binding</keyword>
<dbReference type="AlphaFoldDB" id="A0AAP0C3M3"/>
<evidence type="ECO:0000256" key="3">
    <source>
        <dbReference type="SAM" id="MobiDB-lite"/>
    </source>
</evidence>
<evidence type="ECO:0000313" key="5">
    <source>
        <dbReference type="Proteomes" id="UP001418222"/>
    </source>
</evidence>